<dbReference type="InterPro" id="IPR043128">
    <property type="entry name" value="Rev_trsase/Diguanyl_cyclase"/>
</dbReference>
<dbReference type="Pfam" id="PF11799">
    <property type="entry name" value="IMS_C"/>
    <property type="match status" value="1"/>
</dbReference>
<dbReference type="InterPro" id="IPR036775">
    <property type="entry name" value="DNA_pol_Y-fam_lit_finger_sf"/>
</dbReference>
<dbReference type="Gene3D" id="3.30.70.270">
    <property type="match status" value="1"/>
</dbReference>
<dbReference type="EMBL" id="JAVRRJ010000003">
    <property type="protein sequence ID" value="KAK5087102.1"/>
    <property type="molecule type" value="Genomic_DNA"/>
</dbReference>
<dbReference type="Proteomes" id="UP001309876">
    <property type="component" value="Unassembled WGS sequence"/>
</dbReference>
<name>A0AAN7T376_9EURO</name>
<proteinExistence type="predicted"/>
<evidence type="ECO:0000256" key="1">
    <source>
        <dbReference type="SAM" id="MobiDB-lite"/>
    </source>
</evidence>
<dbReference type="GO" id="GO:0006281">
    <property type="term" value="P:DNA repair"/>
    <property type="evidence" value="ECO:0007669"/>
    <property type="project" value="InterPro"/>
</dbReference>
<dbReference type="GO" id="GO:0003684">
    <property type="term" value="F:damaged DNA binding"/>
    <property type="evidence" value="ECO:0007669"/>
    <property type="project" value="InterPro"/>
</dbReference>
<dbReference type="GO" id="GO:0070987">
    <property type="term" value="P:error-free translesion synthesis"/>
    <property type="evidence" value="ECO:0007669"/>
    <property type="project" value="UniProtKB-ARBA"/>
</dbReference>
<feature type="domain" description="UmuC" evidence="2">
    <location>
        <begin position="15"/>
        <end position="262"/>
    </location>
</feature>
<dbReference type="InterPro" id="IPR043502">
    <property type="entry name" value="DNA/RNA_pol_sf"/>
</dbReference>
<feature type="compositionally biased region" description="Acidic residues" evidence="1">
    <location>
        <begin position="548"/>
        <end position="557"/>
    </location>
</feature>
<feature type="region of interest" description="Disordered" evidence="1">
    <location>
        <begin position="538"/>
        <end position="557"/>
    </location>
</feature>
<sequence length="601" mass="68404">MQQGRAQKRDDGKIIIHFDYDAFYASVVENENPALKGVPLAIQQKQIVVTCNYEARKRGLHKLQLITEAKRVCPDAVIILGEDLTRFRDASKELWNFLRERTWSDRAERLGFDEVWLDCTDMIDYNVELLNLNDLQHSFFCMDRNDPTCGFEYDSRQVFGPTFPVHAAAGYELNDQDRILHTRLILGSHLARHLRHELESQKNYTATVGIATNKTLSKLVGNANKPKNQTVLMPPLYDDDGKEGAIHAFMDAHDIGKVPGIGFKLAHKIRAFILDREPAHDQGLVYGGTKENITVRDVRLHPALNPEKLEQILGGPGSQRGIGGRIWSLLHGYDDAEVGKAKRVPAQISQEDSYMKYLHNFDQVRHQLFLLSERLIRRMHIDLMEDDDDTEADTDTTRRRWLAHPRTLRLTTRPRPPLNPEGTRLRSFNRISHSAPLPTFVFSLTEPPSLLADRLVDTTLTNMFRKLHPERNGWNLSLVNIAVTNMAETAADTKDSAGRDIGRMFQRQEEVLKDFKITEPENVSSINFEAQCETDPLPPQAMQGSAEWNEDDDWQSSGDEIEAGQVYVCQSCGQEIPTFAYPAHMRFHDMVGSRPQGLSDD</sequence>
<comment type="caution">
    <text evidence="3">The sequence shown here is derived from an EMBL/GenBank/DDBJ whole genome shotgun (WGS) entry which is preliminary data.</text>
</comment>
<evidence type="ECO:0000259" key="2">
    <source>
        <dbReference type="PROSITE" id="PS50173"/>
    </source>
</evidence>
<dbReference type="FunFam" id="3.40.1170.60:FF:000006">
    <property type="entry name" value="DNA polymerase iota"/>
    <property type="match status" value="1"/>
</dbReference>
<organism evidence="3 4">
    <name type="scientific">Lithohypha guttulata</name>
    <dbReference type="NCBI Taxonomy" id="1690604"/>
    <lineage>
        <taxon>Eukaryota</taxon>
        <taxon>Fungi</taxon>
        <taxon>Dikarya</taxon>
        <taxon>Ascomycota</taxon>
        <taxon>Pezizomycotina</taxon>
        <taxon>Eurotiomycetes</taxon>
        <taxon>Chaetothyriomycetidae</taxon>
        <taxon>Chaetothyriales</taxon>
        <taxon>Trichomeriaceae</taxon>
        <taxon>Lithohypha</taxon>
    </lineage>
</organism>
<dbReference type="InterPro" id="IPR017961">
    <property type="entry name" value="DNA_pol_Y-fam_little_finger"/>
</dbReference>
<dbReference type="Pfam" id="PF00817">
    <property type="entry name" value="IMS"/>
    <property type="match status" value="1"/>
</dbReference>
<protein>
    <recommendedName>
        <fullName evidence="2">UmuC domain-containing protein</fullName>
    </recommendedName>
</protein>
<dbReference type="Gene3D" id="3.30.1490.100">
    <property type="entry name" value="DNA polymerase, Y-family, little finger domain"/>
    <property type="match status" value="1"/>
</dbReference>
<dbReference type="InterPro" id="IPR001126">
    <property type="entry name" value="UmuC"/>
</dbReference>
<dbReference type="AlphaFoldDB" id="A0AAN7T376"/>
<dbReference type="GO" id="GO:0003887">
    <property type="term" value="F:DNA-directed DNA polymerase activity"/>
    <property type="evidence" value="ECO:0007669"/>
    <property type="project" value="TreeGrafter"/>
</dbReference>
<keyword evidence="4" id="KW-1185">Reference proteome</keyword>
<dbReference type="PANTHER" id="PTHR46404">
    <property type="entry name" value="DNA POLYMERASE IOTA"/>
    <property type="match status" value="1"/>
</dbReference>
<gene>
    <name evidence="3" type="ORF">LTR05_004273</name>
</gene>
<dbReference type="Gene3D" id="3.40.1170.60">
    <property type="match status" value="1"/>
</dbReference>
<dbReference type="SUPFAM" id="SSF56672">
    <property type="entry name" value="DNA/RNA polymerases"/>
    <property type="match status" value="1"/>
</dbReference>
<accession>A0AAN7T376</accession>
<dbReference type="PROSITE" id="PS50173">
    <property type="entry name" value="UMUC"/>
    <property type="match status" value="1"/>
</dbReference>
<dbReference type="PANTHER" id="PTHR46404:SF1">
    <property type="entry name" value="DNA POLYMERASE IOTA"/>
    <property type="match status" value="1"/>
</dbReference>
<evidence type="ECO:0000313" key="4">
    <source>
        <dbReference type="Proteomes" id="UP001309876"/>
    </source>
</evidence>
<reference evidence="3 4" key="1">
    <citation type="submission" date="2023-08" db="EMBL/GenBank/DDBJ databases">
        <title>Black Yeasts Isolated from many extreme environments.</title>
        <authorList>
            <person name="Coleine C."/>
            <person name="Stajich J.E."/>
            <person name="Selbmann L."/>
        </authorList>
    </citation>
    <scope>NUCLEOTIDE SEQUENCE [LARGE SCALE GENOMIC DNA]</scope>
    <source>
        <strain evidence="3 4">CCFEE 5910</strain>
    </source>
</reference>
<evidence type="ECO:0000313" key="3">
    <source>
        <dbReference type="EMBL" id="KAK5087102.1"/>
    </source>
</evidence>